<reference evidence="1" key="1">
    <citation type="journal article" date="2020" name="Stud. Mycol.">
        <title>101 Dothideomycetes genomes: a test case for predicting lifestyles and emergence of pathogens.</title>
        <authorList>
            <person name="Haridas S."/>
            <person name="Albert R."/>
            <person name="Binder M."/>
            <person name="Bloem J."/>
            <person name="Labutti K."/>
            <person name="Salamov A."/>
            <person name="Andreopoulos B."/>
            <person name="Baker S."/>
            <person name="Barry K."/>
            <person name="Bills G."/>
            <person name="Bluhm B."/>
            <person name="Cannon C."/>
            <person name="Castanera R."/>
            <person name="Culley D."/>
            <person name="Daum C."/>
            <person name="Ezra D."/>
            <person name="Gonzalez J."/>
            <person name="Henrissat B."/>
            <person name="Kuo A."/>
            <person name="Liang C."/>
            <person name="Lipzen A."/>
            <person name="Lutzoni F."/>
            <person name="Magnuson J."/>
            <person name="Mondo S."/>
            <person name="Nolan M."/>
            <person name="Ohm R."/>
            <person name="Pangilinan J."/>
            <person name="Park H.-J."/>
            <person name="Ramirez L."/>
            <person name="Alfaro M."/>
            <person name="Sun H."/>
            <person name="Tritt A."/>
            <person name="Yoshinaga Y."/>
            <person name="Zwiers L.-H."/>
            <person name="Turgeon B."/>
            <person name="Goodwin S."/>
            <person name="Spatafora J."/>
            <person name="Crous P."/>
            <person name="Grigoriev I."/>
        </authorList>
    </citation>
    <scope>NUCLEOTIDE SEQUENCE</scope>
    <source>
        <strain evidence="1">CBS 123094</strain>
    </source>
</reference>
<keyword evidence="2" id="KW-1185">Reference proteome</keyword>
<dbReference type="Proteomes" id="UP000799779">
    <property type="component" value="Unassembled WGS sequence"/>
</dbReference>
<name>A0A6A5WPR6_9PLEO</name>
<protein>
    <submittedName>
        <fullName evidence="1">Uncharacterized protein</fullName>
    </submittedName>
</protein>
<gene>
    <name evidence="1" type="ORF">P154DRAFT_152081</name>
</gene>
<organism evidence="1 2">
    <name type="scientific">Amniculicola lignicola CBS 123094</name>
    <dbReference type="NCBI Taxonomy" id="1392246"/>
    <lineage>
        <taxon>Eukaryota</taxon>
        <taxon>Fungi</taxon>
        <taxon>Dikarya</taxon>
        <taxon>Ascomycota</taxon>
        <taxon>Pezizomycotina</taxon>
        <taxon>Dothideomycetes</taxon>
        <taxon>Pleosporomycetidae</taxon>
        <taxon>Pleosporales</taxon>
        <taxon>Amniculicolaceae</taxon>
        <taxon>Amniculicola</taxon>
    </lineage>
</organism>
<proteinExistence type="predicted"/>
<evidence type="ECO:0000313" key="1">
    <source>
        <dbReference type="EMBL" id="KAF2002171.1"/>
    </source>
</evidence>
<dbReference type="AlphaFoldDB" id="A0A6A5WPR6"/>
<dbReference type="EMBL" id="ML977579">
    <property type="protein sequence ID" value="KAF2002171.1"/>
    <property type="molecule type" value="Genomic_DNA"/>
</dbReference>
<accession>A0A6A5WPR6</accession>
<sequence>MMRVDRVVHWSPCHHLPARVLDSGSGETSTSSFSPCTARARREFVRGPSASLEARRGWVWVWVSIMVGMCYICRLMDRGRVGIGIGVKRRSSEAQVRVVVLCVYEGGFGSALQVSFLKSGFLSLSVWVFCLRLFARQFVGKDCSSKVLRREKQVARVGIH</sequence>
<evidence type="ECO:0000313" key="2">
    <source>
        <dbReference type="Proteomes" id="UP000799779"/>
    </source>
</evidence>